<feature type="compositionally biased region" description="Pro residues" evidence="23">
    <location>
        <begin position="737"/>
        <end position="763"/>
    </location>
</feature>
<dbReference type="Pfam" id="PF13949">
    <property type="entry name" value="ALIX_LYPXL_bnd"/>
    <property type="match status" value="1"/>
</dbReference>
<dbReference type="CDD" id="cd09240">
    <property type="entry name" value="BRO1_Alix"/>
    <property type="match status" value="1"/>
</dbReference>
<dbReference type="GO" id="GO:1903553">
    <property type="term" value="P:positive regulation of extracellular exosome assembly"/>
    <property type="evidence" value="ECO:0007669"/>
    <property type="project" value="Ensembl"/>
</dbReference>
<evidence type="ECO:0000256" key="11">
    <source>
        <dbReference type="ARBA" id="ARBA00022525"/>
    </source>
</evidence>
<keyword evidence="19" id="KW-0131">Cell cycle</keyword>
<evidence type="ECO:0000256" key="14">
    <source>
        <dbReference type="ARBA" id="ARBA00022703"/>
    </source>
</evidence>
<evidence type="ECO:0000256" key="1">
    <source>
        <dbReference type="ARBA" id="ARBA00004223"/>
    </source>
</evidence>
<dbReference type="GO" id="GO:0006915">
    <property type="term" value="P:apoptotic process"/>
    <property type="evidence" value="ECO:0007669"/>
    <property type="project" value="UniProtKB-KW"/>
</dbReference>
<dbReference type="GO" id="GO:1903543">
    <property type="term" value="P:positive regulation of exosomal secretion"/>
    <property type="evidence" value="ECO:0007669"/>
    <property type="project" value="Ensembl"/>
</dbReference>
<keyword evidence="16" id="KW-0965">Cell junction</keyword>
<dbReference type="GO" id="GO:0070971">
    <property type="term" value="C:endoplasmic reticulum exit site"/>
    <property type="evidence" value="ECO:0007669"/>
    <property type="project" value="Ensembl"/>
</dbReference>
<evidence type="ECO:0000256" key="8">
    <source>
        <dbReference type="ARBA" id="ARBA00022448"/>
    </source>
</evidence>
<feature type="compositionally biased region" description="Low complexity" evidence="23">
    <location>
        <begin position="764"/>
        <end position="782"/>
    </location>
</feature>
<keyword evidence="15" id="KW-0653">Protein transport</keyword>
<comment type="subcellular location">
    <subcellularLocation>
        <location evidence="3">Cell junction</location>
        <location evidence="3">Tight junction</location>
    </subcellularLocation>
    <subcellularLocation>
        <location evidence="2">Cytoplasm</location>
        <location evidence="2">Cytoskeleton</location>
        <location evidence="2">Microtubule organizing center</location>
        <location evidence="2">Centrosome</location>
    </subcellularLocation>
    <subcellularLocation>
        <location evidence="5">Cytoplasm</location>
        <location evidence="5">Cytosol</location>
    </subcellularLocation>
    <subcellularLocation>
        <location evidence="1">Melanosome</location>
    </subcellularLocation>
    <subcellularLocation>
        <location evidence="4">Midbody</location>
        <location evidence="4">Midbody ring</location>
    </subcellularLocation>
    <subcellularLocation>
        <location evidence="6">Secreted</location>
        <location evidence="6">Extracellular exosome</location>
    </subcellularLocation>
</comment>
<dbReference type="InterPro" id="IPR038499">
    <property type="entry name" value="BRO1_sf"/>
</dbReference>
<dbReference type="GO" id="GO:0005829">
    <property type="term" value="C:cytosol"/>
    <property type="evidence" value="ECO:0007669"/>
    <property type="project" value="UniProtKB-SubCell"/>
</dbReference>
<evidence type="ECO:0000256" key="9">
    <source>
        <dbReference type="ARBA" id="ARBA00022481"/>
    </source>
</evidence>
<evidence type="ECO:0000256" key="13">
    <source>
        <dbReference type="ARBA" id="ARBA00022618"/>
    </source>
</evidence>
<dbReference type="PANTHER" id="PTHR23030">
    <property type="entry name" value="PCD6 INTERACTING PROTEIN-RELATED"/>
    <property type="match status" value="1"/>
</dbReference>
<evidence type="ECO:0000256" key="10">
    <source>
        <dbReference type="ARBA" id="ARBA00022490"/>
    </source>
</evidence>
<dbReference type="Pfam" id="PF03097">
    <property type="entry name" value="BRO1"/>
    <property type="match status" value="1"/>
</dbReference>
<evidence type="ECO:0000313" key="26">
    <source>
        <dbReference type="Proteomes" id="UP000233020"/>
    </source>
</evidence>
<keyword evidence="18" id="KW-0206">Cytoskeleton</keyword>
<gene>
    <name evidence="25" type="primary">PDCD6IP</name>
</gene>
<evidence type="ECO:0000256" key="19">
    <source>
        <dbReference type="ARBA" id="ARBA00023306"/>
    </source>
</evidence>
<keyword evidence="8" id="KW-0813">Transport</keyword>
<dbReference type="FunFam" id="1.25.40.280:FF:000001">
    <property type="entry name" value="programmed cell death 6-interacting protein-like isoform X1"/>
    <property type="match status" value="1"/>
</dbReference>
<keyword evidence="12" id="KW-0597">Phosphoprotein</keyword>
<evidence type="ECO:0000259" key="24">
    <source>
        <dbReference type="PROSITE" id="PS51180"/>
    </source>
</evidence>
<dbReference type="GO" id="GO:0005768">
    <property type="term" value="C:endosome"/>
    <property type="evidence" value="ECO:0007669"/>
    <property type="project" value="TreeGrafter"/>
</dbReference>
<evidence type="ECO:0000256" key="22">
    <source>
        <dbReference type="SAM" id="Coils"/>
    </source>
</evidence>
<keyword evidence="10" id="KW-0963">Cytoplasm</keyword>
<reference evidence="25" key="2">
    <citation type="submission" date="2025-09" db="UniProtKB">
        <authorList>
            <consortium name="Ensembl"/>
        </authorList>
    </citation>
    <scope>IDENTIFICATION</scope>
</reference>
<dbReference type="GO" id="GO:0061952">
    <property type="term" value="P:midbody abscission"/>
    <property type="evidence" value="ECO:0007669"/>
    <property type="project" value="Ensembl"/>
</dbReference>
<keyword evidence="26" id="KW-1185">Reference proteome</keyword>
<dbReference type="Proteomes" id="UP000233020">
    <property type="component" value="Unplaced"/>
</dbReference>
<dbReference type="Ensembl" id="ENSANAT00000052033.1">
    <property type="protein sequence ID" value="ENSANAP00000033970.1"/>
    <property type="gene ID" value="ENSANAG00000034605.1"/>
</dbReference>
<keyword evidence="7" id="KW-0796">Tight junction</keyword>
<dbReference type="CTD" id="10015"/>
<dbReference type="GO" id="GO:0039702">
    <property type="term" value="P:viral budding via host ESCRT complex"/>
    <property type="evidence" value="ECO:0007669"/>
    <property type="project" value="Ensembl"/>
</dbReference>
<organism evidence="25 26">
    <name type="scientific">Aotus nancymaae</name>
    <name type="common">Ma's night monkey</name>
    <dbReference type="NCBI Taxonomy" id="37293"/>
    <lineage>
        <taxon>Eukaryota</taxon>
        <taxon>Metazoa</taxon>
        <taxon>Chordata</taxon>
        <taxon>Craniata</taxon>
        <taxon>Vertebrata</taxon>
        <taxon>Euteleostomi</taxon>
        <taxon>Mammalia</taxon>
        <taxon>Eutheria</taxon>
        <taxon>Euarchontoglires</taxon>
        <taxon>Primates</taxon>
        <taxon>Haplorrhini</taxon>
        <taxon>Platyrrhini</taxon>
        <taxon>Aotidae</taxon>
        <taxon>Aotus</taxon>
    </lineage>
</organism>
<name>A0A2K5EL76_AOTNA</name>
<dbReference type="Gene3D" id="1.20.140.50">
    <property type="entry name" value="alix/aip1 like domains"/>
    <property type="match status" value="1"/>
</dbReference>
<dbReference type="GO" id="GO:0051260">
    <property type="term" value="P:protein homooligomerization"/>
    <property type="evidence" value="ECO:0007669"/>
    <property type="project" value="Ensembl"/>
</dbReference>
<evidence type="ECO:0000256" key="15">
    <source>
        <dbReference type="ARBA" id="ARBA00022927"/>
    </source>
</evidence>
<dbReference type="OMA" id="VSHAEEM"/>
<evidence type="ECO:0000256" key="17">
    <source>
        <dbReference type="ARBA" id="ARBA00022990"/>
    </source>
</evidence>
<accession>A0A2K5EL76</accession>
<evidence type="ECO:0000256" key="2">
    <source>
        <dbReference type="ARBA" id="ARBA00004300"/>
    </source>
</evidence>
<dbReference type="Gene3D" id="1.20.120.560">
    <property type="entry name" value="alix/aip1 in complex with the ypdl late domain"/>
    <property type="match status" value="1"/>
</dbReference>
<dbReference type="GO" id="GO:0015031">
    <property type="term" value="P:protein transport"/>
    <property type="evidence" value="ECO:0007669"/>
    <property type="project" value="UniProtKB-KW"/>
</dbReference>
<dbReference type="GO" id="GO:0001772">
    <property type="term" value="C:immunological synapse"/>
    <property type="evidence" value="ECO:0007669"/>
    <property type="project" value="Ensembl"/>
</dbReference>
<dbReference type="GO" id="GO:0070062">
    <property type="term" value="C:extracellular exosome"/>
    <property type="evidence" value="ECO:0007669"/>
    <property type="project" value="Ensembl"/>
</dbReference>
<keyword evidence="9" id="KW-0488">Methylation</keyword>
<dbReference type="CDD" id="cd09235">
    <property type="entry name" value="V_Alix"/>
    <property type="match status" value="1"/>
</dbReference>
<evidence type="ECO:0000256" key="7">
    <source>
        <dbReference type="ARBA" id="ARBA00022427"/>
    </source>
</evidence>
<dbReference type="GO" id="GO:0090611">
    <property type="term" value="P:ubiquitin-independent protein catabolic process via the multivesicular body sorting pathway"/>
    <property type="evidence" value="ECO:0007669"/>
    <property type="project" value="Ensembl"/>
</dbReference>
<dbReference type="FunFam" id="1.20.140.50:FF:000001">
    <property type="entry name" value="programmed cell death 6-interacting protein-like isoform X2"/>
    <property type="match status" value="1"/>
</dbReference>
<evidence type="ECO:0000256" key="6">
    <source>
        <dbReference type="ARBA" id="ARBA00004550"/>
    </source>
</evidence>
<dbReference type="GeneTree" id="ENSGT01130000278400"/>
<keyword evidence="17" id="KW-0007">Acetylation</keyword>
<evidence type="ECO:0000256" key="18">
    <source>
        <dbReference type="ARBA" id="ARBA00023212"/>
    </source>
</evidence>
<dbReference type="Gene3D" id="1.25.40.280">
    <property type="entry name" value="alix/aip1 like domains"/>
    <property type="match status" value="1"/>
</dbReference>
<evidence type="ECO:0000256" key="23">
    <source>
        <dbReference type="SAM" id="MobiDB-lite"/>
    </source>
</evidence>
<dbReference type="GO" id="GO:0048306">
    <property type="term" value="F:calcium-dependent protein binding"/>
    <property type="evidence" value="ECO:0007669"/>
    <property type="project" value="Ensembl"/>
</dbReference>
<sequence length="868" mass="96102">MATFISVQLKKTSEVDLAKPLVKFIQQTYPSGGEEQAQYCRAAEELSKLRRAAVGRPLDKHEASLETLLRYYDQICSIEPKFPFSENQICLTFTWKDAFDKGSLFGGSVKLALASLGYEKSCVLFNCAALASQIAAEQNLDNDEGLKIAAKHYQFASGAFLHIKETVLSALNREPTVDISPDTVGTLSLIMLAQAQEVFFLKATRDKMKDAIIAKLANQAADYFGDAFKQCQYKDTLPKEVFPVLAAKHCIMQANAEYHQSILAKQQKKFGEEIARLQHAAELIKTVASRYDEYVNVKDFSDKINRALTAAKKDNDFIYHDRVPDLKDLDPIGKATLVKSTPVNVPISQKFTDLFEKMVPVSVQQSLAAYNQRKADLVNRSIAQMREATTLANGVLASLNLPAAIEDVSGDTVPQSILTKSRSVIEQGGIQTVDQLIKELPELLQRNREILDESLRLLDEEEATDNDLRGKFKERWQRTPSNELYKPLRAEGTNFRAVLDKAVQADGQVKECYQSHRDTIALLCKPEPELNAAIPSANPAKTMQGSEVVNVLKSLLINLDEIKKEREGLENDLKSVNFDMTSKFLTALAQDGVINEEALSVTELDRVYGGLTTKVQESLKKQEGLLKNIQVSHQEFSKMKQSNNEANLREEVLKNLATAYDKFVELVANLKEGTKFYNELTEILVRFQNKCSDIVFARKTERDELLKDLQQSIAREPSAPSIPTPAYQSSPAGGHAPTPPTPAPRTMPPTKPQPPARPPPPVLPANRAPSATAPAPVGAGTAAPPPSQTPGSAPPPQAQGPPYPTYPGYPGYCQMPMPMGYNPYAYGQYNMPYPPVYHQSPGQAPYPGPQQPSYPFPQPPQQSYYPQQ</sequence>
<dbReference type="GO" id="GO:0010824">
    <property type="term" value="P:regulation of centrosome duplication"/>
    <property type="evidence" value="ECO:0007669"/>
    <property type="project" value="Ensembl"/>
</dbReference>
<keyword evidence="14" id="KW-0053">Apoptosis</keyword>
<feature type="compositionally biased region" description="Pro residues" evidence="23">
    <location>
        <begin position="783"/>
        <end position="807"/>
    </location>
</feature>
<dbReference type="GO" id="GO:0042803">
    <property type="term" value="F:protein homodimerization activity"/>
    <property type="evidence" value="ECO:0007669"/>
    <property type="project" value="Ensembl"/>
</dbReference>
<evidence type="ECO:0000256" key="20">
    <source>
        <dbReference type="ARBA" id="ARBA00074846"/>
    </source>
</evidence>
<dbReference type="GO" id="GO:0042470">
    <property type="term" value="C:melanosome"/>
    <property type="evidence" value="ECO:0007669"/>
    <property type="project" value="UniProtKB-SubCell"/>
</dbReference>
<evidence type="ECO:0000313" key="25">
    <source>
        <dbReference type="Ensembl" id="ENSANAP00000033970.1"/>
    </source>
</evidence>
<evidence type="ECO:0000256" key="5">
    <source>
        <dbReference type="ARBA" id="ARBA00004514"/>
    </source>
</evidence>
<evidence type="ECO:0000256" key="16">
    <source>
        <dbReference type="ARBA" id="ARBA00022949"/>
    </source>
</evidence>
<evidence type="ECO:0000256" key="21">
    <source>
        <dbReference type="ARBA" id="ARBA00079131"/>
    </source>
</evidence>
<keyword evidence="13" id="KW-0132">Cell division</keyword>
<protein>
    <recommendedName>
        <fullName evidence="20">Programmed cell death 6-interacting protein</fullName>
    </recommendedName>
    <alternativeName>
        <fullName evidence="21">ALG-2-interacting protein 1</fullName>
    </alternativeName>
</protein>
<dbReference type="PROSITE" id="PS51180">
    <property type="entry name" value="BRO1"/>
    <property type="match status" value="1"/>
</dbReference>
<dbReference type="GO" id="GO:0005923">
    <property type="term" value="C:bicellular tight junction"/>
    <property type="evidence" value="ECO:0007669"/>
    <property type="project" value="UniProtKB-SubCell"/>
</dbReference>
<feature type="region of interest" description="Disordered" evidence="23">
    <location>
        <begin position="832"/>
        <end position="868"/>
    </location>
</feature>
<dbReference type="InterPro" id="IPR025304">
    <property type="entry name" value="ALIX_V_dom"/>
</dbReference>
<dbReference type="AlphaFoldDB" id="A0A2K5EL76"/>
<feature type="coiled-coil region" evidence="22">
    <location>
        <begin position="552"/>
        <end position="579"/>
    </location>
</feature>
<dbReference type="GO" id="GO:0031871">
    <property type="term" value="F:proteinase activated receptor binding"/>
    <property type="evidence" value="ECO:0007669"/>
    <property type="project" value="Ensembl"/>
</dbReference>
<dbReference type="GeneID" id="105705588"/>
<keyword evidence="22" id="KW-0175">Coiled coil</keyword>
<dbReference type="GO" id="GO:0005813">
    <property type="term" value="C:centrosome"/>
    <property type="evidence" value="ECO:0007669"/>
    <property type="project" value="UniProtKB-SubCell"/>
</dbReference>
<reference evidence="25" key="1">
    <citation type="submission" date="2025-08" db="UniProtKB">
        <authorList>
            <consortium name="Ensembl"/>
        </authorList>
    </citation>
    <scope>IDENTIFICATION</scope>
</reference>
<dbReference type="GO" id="GO:0090543">
    <property type="term" value="C:Flemming body"/>
    <property type="evidence" value="ECO:0007669"/>
    <property type="project" value="UniProtKB-SubCell"/>
</dbReference>
<dbReference type="OrthoDB" id="2141925at2759"/>
<proteinExistence type="predicted"/>
<evidence type="ECO:0000256" key="3">
    <source>
        <dbReference type="ARBA" id="ARBA00004435"/>
    </source>
</evidence>
<feature type="compositionally biased region" description="Pro residues" evidence="23">
    <location>
        <begin position="844"/>
        <end position="860"/>
    </location>
</feature>
<dbReference type="PANTHER" id="PTHR23030:SF39">
    <property type="entry name" value="PROGRAMMED CELL DEATH 6-INTERACTING PROTEIN"/>
    <property type="match status" value="1"/>
</dbReference>
<dbReference type="STRING" id="37293.ENSANAP00000033970"/>
<feature type="region of interest" description="Disordered" evidence="23">
    <location>
        <begin position="713"/>
        <end position="809"/>
    </location>
</feature>
<dbReference type="SMART" id="SM01041">
    <property type="entry name" value="BRO1"/>
    <property type="match status" value="1"/>
</dbReference>
<evidence type="ECO:0000256" key="4">
    <source>
        <dbReference type="ARBA" id="ARBA00004476"/>
    </source>
</evidence>
<dbReference type="InterPro" id="IPR004328">
    <property type="entry name" value="BRO1_dom"/>
</dbReference>
<dbReference type="PRINTS" id="PR01217">
    <property type="entry name" value="PRICHEXTENSN"/>
</dbReference>
<feature type="domain" description="BRO1" evidence="24">
    <location>
        <begin position="3"/>
        <end position="392"/>
    </location>
</feature>
<keyword evidence="11" id="KW-0964">Secreted</keyword>
<evidence type="ECO:0000256" key="12">
    <source>
        <dbReference type="ARBA" id="ARBA00022553"/>
    </source>
</evidence>